<gene>
    <name evidence="17" type="ORF">ACA1_059540</name>
</gene>
<evidence type="ECO:0000256" key="9">
    <source>
        <dbReference type="ARBA" id="ARBA00043990"/>
    </source>
</evidence>
<dbReference type="KEGG" id="acan:ACA1_059540"/>
<dbReference type="GO" id="GO:0102009">
    <property type="term" value="F:proline dipeptidase activity"/>
    <property type="evidence" value="ECO:0007669"/>
    <property type="project" value="UniProtKB-EC"/>
</dbReference>
<keyword evidence="4" id="KW-0479">Metal-binding</keyword>
<dbReference type="InterPro" id="IPR052433">
    <property type="entry name" value="X-Pro_dipept-like"/>
</dbReference>
<dbReference type="FunFam" id="3.90.230.10:FF:000002">
    <property type="entry name" value="Xaa-Pro aminopeptidase 3"/>
    <property type="match status" value="1"/>
</dbReference>
<dbReference type="Proteomes" id="UP000011083">
    <property type="component" value="Unassembled WGS sequence"/>
</dbReference>
<dbReference type="OMA" id="DAHALFF"/>
<name>L8GWD9_ACACF</name>
<dbReference type="Gene3D" id="3.40.350.10">
    <property type="entry name" value="Creatinase/prolidase N-terminal domain"/>
    <property type="match status" value="1"/>
</dbReference>
<comment type="cofactor">
    <cofactor evidence="1">
        <name>Mn(2+)</name>
        <dbReference type="ChEBI" id="CHEBI:29035"/>
    </cofactor>
</comment>
<dbReference type="AlphaFoldDB" id="L8GWD9"/>
<evidence type="ECO:0000256" key="11">
    <source>
        <dbReference type="ARBA" id="ARBA00044141"/>
    </source>
</evidence>
<dbReference type="InterPro" id="IPR029149">
    <property type="entry name" value="Creatin/AminoP/Spt16_N"/>
</dbReference>
<sequence>MQKGTSYSLGLETHPVPMAMFRENRERLIARFEKSAEGTPEGSVVLLRGGKAKMRHETDHEHLFRQESFFHWTFGVADPDCFGAIDLKRRRAILFIPRLPAEYAVWMGKIASCEDYTARYEVEETYYVDEIDAVLSKLNTKIIYTLHGLNSDSGNYAKPATFPGIEKYRVDNGRLWPEMVECRVIKTPMELDVLRYVCRVSSEAHVAVMKQCKPGMMEYQLEALFQHEVYSRGGCRHVAYTCICGSGHHGSILHYGHAGAPNDKQLADGDLMLLDMGGEYQCYGADITCSYPANGRFTEKQKVVYNTVLAAQQAVFAAMKPGVAWMDMHALAYRTTLQELARHGLVKGDVDAMMDADLGAVFMPHGLGHFLGIDTHDVGGYSTGAERSTRPGFRSLRANRSLEAGMVLTVEPGVYFIDPLLDKAIADDKQKQFINVDKVNEFRGIGGVRLEDDVIVTADGIENMTKCPRTVEEIEAIMAEGRKSH</sequence>
<dbReference type="InterPro" id="IPR036005">
    <property type="entry name" value="Creatinase/aminopeptidase-like"/>
</dbReference>
<reference evidence="17 18" key="1">
    <citation type="journal article" date="2013" name="Genome Biol.">
        <title>Genome of Acanthamoeba castellanii highlights extensive lateral gene transfer and early evolution of tyrosine kinase signaling.</title>
        <authorList>
            <person name="Clarke M."/>
            <person name="Lohan A.J."/>
            <person name="Liu B."/>
            <person name="Lagkouvardos I."/>
            <person name="Roy S."/>
            <person name="Zafar N."/>
            <person name="Bertelli C."/>
            <person name="Schilde C."/>
            <person name="Kianianmomeni A."/>
            <person name="Burglin T.R."/>
            <person name="Frech C."/>
            <person name="Turcotte B."/>
            <person name="Kopec K.O."/>
            <person name="Synnott J.M."/>
            <person name="Choo C."/>
            <person name="Paponov I."/>
            <person name="Finkler A."/>
            <person name="Soon Heng Tan C."/>
            <person name="Hutchins A.P."/>
            <person name="Weinmeier T."/>
            <person name="Rattei T."/>
            <person name="Chu J.S."/>
            <person name="Gimenez G."/>
            <person name="Irimia M."/>
            <person name="Rigden D.J."/>
            <person name="Fitzpatrick D.A."/>
            <person name="Lorenzo-Morales J."/>
            <person name="Bateman A."/>
            <person name="Chiu C.H."/>
            <person name="Tang P."/>
            <person name="Hegemann P."/>
            <person name="Fromm H."/>
            <person name="Raoult D."/>
            <person name="Greub G."/>
            <person name="Miranda-Saavedra D."/>
            <person name="Chen N."/>
            <person name="Nash P."/>
            <person name="Ginger M.L."/>
            <person name="Horn M."/>
            <person name="Schaap P."/>
            <person name="Caler L."/>
            <person name="Loftus B."/>
        </authorList>
    </citation>
    <scope>NUCLEOTIDE SEQUENCE [LARGE SCALE GENOMIC DNA]</scope>
    <source>
        <strain evidence="17 18">Neff</strain>
    </source>
</reference>
<keyword evidence="8" id="KW-0464">Manganese</keyword>
<feature type="domain" description="Aminopeptidase P N-terminal" evidence="16">
    <location>
        <begin position="16"/>
        <end position="154"/>
    </location>
</feature>
<evidence type="ECO:0000256" key="7">
    <source>
        <dbReference type="ARBA" id="ARBA00023049"/>
    </source>
</evidence>
<evidence type="ECO:0000256" key="12">
    <source>
        <dbReference type="ARBA" id="ARBA00044252"/>
    </source>
</evidence>
<keyword evidence="6" id="KW-0224">Dipeptidase</keyword>
<dbReference type="CDD" id="cd01087">
    <property type="entry name" value="Prolidase"/>
    <property type="match status" value="1"/>
</dbReference>
<dbReference type="VEuPathDB" id="AmoebaDB:ACA1_059540"/>
<evidence type="ECO:0000256" key="6">
    <source>
        <dbReference type="ARBA" id="ARBA00022997"/>
    </source>
</evidence>
<evidence type="ECO:0000313" key="18">
    <source>
        <dbReference type="Proteomes" id="UP000011083"/>
    </source>
</evidence>
<evidence type="ECO:0000256" key="13">
    <source>
        <dbReference type="ARBA" id="ARBA00044284"/>
    </source>
</evidence>
<dbReference type="GO" id="GO:0030145">
    <property type="term" value="F:manganese ion binding"/>
    <property type="evidence" value="ECO:0007669"/>
    <property type="project" value="InterPro"/>
</dbReference>
<protein>
    <recommendedName>
        <fullName evidence="11">Xaa-Pro dipeptidase</fullName>
        <ecNumber evidence="10">3.4.13.9</ecNumber>
    </recommendedName>
    <alternativeName>
        <fullName evidence="14">Imidodipeptidase</fullName>
    </alternativeName>
    <alternativeName>
        <fullName evidence="12">Peptidase D</fullName>
    </alternativeName>
    <alternativeName>
        <fullName evidence="13">Proline dipeptidase</fullName>
    </alternativeName>
</protein>
<dbReference type="PANTHER" id="PTHR48480">
    <property type="match status" value="1"/>
</dbReference>
<evidence type="ECO:0000256" key="5">
    <source>
        <dbReference type="ARBA" id="ARBA00022801"/>
    </source>
</evidence>
<dbReference type="GO" id="GO:0006508">
    <property type="term" value="P:proteolysis"/>
    <property type="evidence" value="ECO:0007669"/>
    <property type="project" value="UniProtKB-KW"/>
</dbReference>
<keyword evidence="3" id="KW-0645">Protease</keyword>
<dbReference type="OrthoDB" id="10261878at2759"/>
<evidence type="ECO:0000256" key="8">
    <source>
        <dbReference type="ARBA" id="ARBA00023211"/>
    </source>
</evidence>
<evidence type="ECO:0000313" key="17">
    <source>
        <dbReference type="EMBL" id="ELR17247.1"/>
    </source>
</evidence>
<dbReference type="Pfam" id="PF05195">
    <property type="entry name" value="AMP_N"/>
    <property type="match status" value="1"/>
</dbReference>
<comment type="catalytic activity">
    <reaction evidence="15">
        <text>Xaa-L-Pro dipeptide + H2O = an L-alpha-amino acid + L-proline</text>
        <dbReference type="Rhea" id="RHEA:76407"/>
        <dbReference type="ChEBI" id="CHEBI:15377"/>
        <dbReference type="ChEBI" id="CHEBI:59869"/>
        <dbReference type="ChEBI" id="CHEBI:60039"/>
        <dbReference type="ChEBI" id="CHEBI:195196"/>
        <dbReference type="EC" id="3.4.13.9"/>
    </reaction>
</comment>
<dbReference type="Pfam" id="PF00557">
    <property type="entry name" value="Peptidase_M24"/>
    <property type="match status" value="1"/>
</dbReference>
<dbReference type="Gene3D" id="3.90.230.10">
    <property type="entry name" value="Creatinase/methionine aminopeptidase superfamily"/>
    <property type="match status" value="1"/>
</dbReference>
<dbReference type="SUPFAM" id="SSF53092">
    <property type="entry name" value="Creatinase/prolidase N-terminal domain"/>
    <property type="match status" value="1"/>
</dbReference>
<dbReference type="PANTHER" id="PTHR48480:SF2">
    <property type="entry name" value="PEPTIDASE D"/>
    <property type="match status" value="1"/>
</dbReference>
<proteinExistence type="inferred from homology"/>
<dbReference type="EMBL" id="KB007974">
    <property type="protein sequence ID" value="ELR17247.1"/>
    <property type="molecule type" value="Genomic_DNA"/>
</dbReference>
<dbReference type="SUPFAM" id="SSF55920">
    <property type="entry name" value="Creatinase/aminopeptidase"/>
    <property type="match status" value="1"/>
</dbReference>
<keyword evidence="5" id="KW-0378">Hydrolase</keyword>
<dbReference type="InterPro" id="IPR007865">
    <property type="entry name" value="Aminopep_P_N"/>
</dbReference>
<evidence type="ECO:0000256" key="1">
    <source>
        <dbReference type="ARBA" id="ARBA00001936"/>
    </source>
</evidence>
<evidence type="ECO:0000256" key="4">
    <source>
        <dbReference type="ARBA" id="ARBA00022723"/>
    </source>
</evidence>
<evidence type="ECO:0000256" key="10">
    <source>
        <dbReference type="ARBA" id="ARBA00044051"/>
    </source>
</evidence>
<evidence type="ECO:0000256" key="15">
    <source>
        <dbReference type="ARBA" id="ARBA00048994"/>
    </source>
</evidence>
<dbReference type="RefSeq" id="XP_004339260.1">
    <property type="nucleotide sequence ID" value="XM_004339212.1"/>
</dbReference>
<evidence type="ECO:0000256" key="3">
    <source>
        <dbReference type="ARBA" id="ARBA00022670"/>
    </source>
</evidence>
<organism evidence="17 18">
    <name type="scientific">Acanthamoeba castellanii (strain ATCC 30010 / Neff)</name>
    <dbReference type="NCBI Taxonomy" id="1257118"/>
    <lineage>
        <taxon>Eukaryota</taxon>
        <taxon>Amoebozoa</taxon>
        <taxon>Discosea</taxon>
        <taxon>Longamoebia</taxon>
        <taxon>Centramoebida</taxon>
        <taxon>Acanthamoebidae</taxon>
        <taxon>Acanthamoeba</taxon>
    </lineage>
</organism>
<evidence type="ECO:0000256" key="14">
    <source>
        <dbReference type="ARBA" id="ARBA00044351"/>
    </source>
</evidence>
<dbReference type="SMART" id="SM01011">
    <property type="entry name" value="AMP_N"/>
    <property type="match status" value="1"/>
</dbReference>
<dbReference type="GO" id="GO:0070006">
    <property type="term" value="F:metalloaminopeptidase activity"/>
    <property type="evidence" value="ECO:0007669"/>
    <property type="project" value="InterPro"/>
</dbReference>
<dbReference type="GeneID" id="14917843"/>
<evidence type="ECO:0000256" key="2">
    <source>
        <dbReference type="ARBA" id="ARBA00011738"/>
    </source>
</evidence>
<evidence type="ECO:0000259" key="16">
    <source>
        <dbReference type="SMART" id="SM01011"/>
    </source>
</evidence>
<keyword evidence="7" id="KW-0482">Metalloprotease</keyword>
<comment type="subunit">
    <text evidence="2">Homodimer.</text>
</comment>
<dbReference type="InterPro" id="IPR000994">
    <property type="entry name" value="Pept_M24"/>
</dbReference>
<dbReference type="STRING" id="1257118.L8GWD9"/>
<dbReference type="EC" id="3.4.13.9" evidence="10"/>
<comment type="similarity">
    <text evidence="9">Belongs to the peptidase M24B family. Eukaryotic-type prolidase subfamily.</text>
</comment>
<accession>L8GWD9</accession>
<keyword evidence="18" id="KW-1185">Reference proteome</keyword>